<keyword evidence="3" id="KW-0813">Transport</keyword>
<keyword evidence="10" id="KW-1185">Reference proteome</keyword>
<dbReference type="PANTHER" id="PTHR43153:SF1">
    <property type="entry name" value="ELECTRON TRANSFER FLAVOPROTEIN SUBUNIT ALPHA, MITOCHONDRIAL"/>
    <property type="match status" value="1"/>
</dbReference>
<dbReference type="OrthoDB" id="9770286at2"/>
<protein>
    <submittedName>
        <fullName evidence="9">Electron transfer flavoprotein, alpha subunit</fullName>
    </submittedName>
</protein>
<dbReference type="Gene3D" id="3.40.50.1220">
    <property type="entry name" value="TPP-binding domain"/>
    <property type="match status" value="1"/>
</dbReference>
<dbReference type="Pfam" id="PF00766">
    <property type="entry name" value="ETF_alpha"/>
    <property type="match status" value="1"/>
</dbReference>
<feature type="domain" description="Electron transfer flavoprotein alpha subunit C-terminal" evidence="7">
    <location>
        <begin position="175"/>
        <end position="255"/>
    </location>
</feature>
<sequence>MAKAFVIAETKAAAAELTCGARTLAEEVVIVSVGDVPTGVADTAFHIEIPAGNVADDAYVTVNRLFDESGATIVLAEPSLHVLSLVGRLAAHLGAATITGVSAFEDLTATSMYFGGTGVRKARATGEVSLFTVGAGVFDGSAATGTDSVEEVAFEAPDHAVVKTGTEALPESDVNLAGAEAIVACGRGFADEADLALARDLAAKLGAEVGCTRPLAEGVDWFPREAYVGVSGAVVSPKTYVAVGISGQMQHMVGCNGSETIIAVNKDKNAPIFKQCDYGFAGDLKTVLPALTAAL</sequence>
<dbReference type="eggNOG" id="COG2025">
    <property type="taxonomic scope" value="Bacteria"/>
</dbReference>
<comment type="function">
    <text evidence="5">The electron transfer flavoprotein serves as a specific electron acceptor for other dehydrogenases. It transfers the electrons to the main respiratory chain via ETF-ubiquinone oxidoreductase (ETF dehydrogenase).</text>
</comment>
<keyword evidence="4" id="KW-0285">Flavoprotein</keyword>
<dbReference type="GO" id="GO:0050660">
    <property type="term" value="F:flavin adenine dinucleotide binding"/>
    <property type="evidence" value="ECO:0007669"/>
    <property type="project" value="InterPro"/>
</dbReference>
<evidence type="ECO:0000313" key="9">
    <source>
        <dbReference type="EMBL" id="ACU94579.1"/>
    </source>
</evidence>
<dbReference type="SUPFAM" id="SSF52467">
    <property type="entry name" value="DHS-like NAD/FAD-binding domain"/>
    <property type="match status" value="1"/>
</dbReference>
<dbReference type="PIRSF" id="PIRSF000089">
    <property type="entry name" value="Electra_flavoP_a"/>
    <property type="match status" value="1"/>
</dbReference>
<dbReference type="FunFam" id="3.40.50.1220:FF:000004">
    <property type="entry name" value="Electron transfer flavoprotein"/>
    <property type="match status" value="1"/>
</dbReference>
<dbReference type="InterPro" id="IPR014730">
    <property type="entry name" value="ETF_a/b_N"/>
</dbReference>
<feature type="binding site" evidence="6">
    <location>
        <position position="265"/>
    </location>
    <ligand>
        <name>FAD</name>
        <dbReference type="ChEBI" id="CHEBI:57692"/>
    </ligand>
</feature>
<evidence type="ECO:0000256" key="1">
    <source>
        <dbReference type="ARBA" id="ARBA00005817"/>
    </source>
</evidence>
<dbReference type="RefSeq" id="WP_012803266.1">
    <property type="nucleotide sequence ID" value="NC_013170.1"/>
</dbReference>
<dbReference type="GO" id="GO:0033539">
    <property type="term" value="P:fatty acid beta-oxidation using acyl-CoA dehydrogenase"/>
    <property type="evidence" value="ECO:0007669"/>
    <property type="project" value="TreeGrafter"/>
</dbReference>
<dbReference type="SUPFAM" id="SSF52402">
    <property type="entry name" value="Adenine nucleotide alpha hydrolases-like"/>
    <property type="match status" value="1"/>
</dbReference>
<evidence type="ECO:0000259" key="7">
    <source>
        <dbReference type="Pfam" id="PF00766"/>
    </source>
</evidence>
<comment type="cofactor">
    <cofactor evidence="6">
        <name>FAD</name>
        <dbReference type="ChEBI" id="CHEBI:57692"/>
    </cofactor>
    <text evidence="6">Binds 1 FAD per dimer.</text>
</comment>
<dbReference type="EMBL" id="CP001682">
    <property type="protein sequence ID" value="ACU94579.1"/>
    <property type="molecule type" value="Genomic_DNA"/>
</dbReference>
<dbReference type="InterPro" id="IPR014731">
    <property type="entry name" value="ETF_asu_C"/>
</dbReference>
<dbReference type="InterPro" id="IPR001308">
    <property type="entry name" value="ETF_a/FixB"/>
</dbReference>
<keyword evidence="6" id="KW-0274">FAD</keyword>
<feature type="domain" description="Electron transfer flavoprotein alpha/beta-subunit N-terminal" evidence="8">
    <location>
        <begin position="12"/>
        <end position="156"/>
    </location>
</feature>
<gene>
    <name evidence="9" type="ordered locus">Ccur_08780</name>
</gene>
<dbReference type="PANTHER" id="PTHR43153">
    <property type="entry name" value="ELECTRON TRANSFER FLAVOPROTEIN ALPHA"/>
    <property type="match status" value="1"/>
</dbReference>
<evidence type="ECO:0000256" key="2">
    <source>
        <dbReference type="ARBA" id="ARBA00011355"/>
    </source>
</evidence>
<dbReference type="Pfam" id="PF01012">
    <property type="entry name" value="ETF"/>
    <property type="match status" value="1"/>
</dbReference>
<reference evidence="9 10" key="1">
    <citation type="journal article" date="2009" name="Stand. Genomic Sci.">
        <title>Complete genome sequence of Cryptobacterium curtum type strain (12-3).</title>
        <authorList>
            <person name="Mavrommatis K."/>
            <person name="Pukall R."/>
            <person name="Rohde C."/>
            <person name="Chen F."/>
            <person name="Sims D."/>
            <person name="Brettin T."/>
            <person name="Kuske C."/>
            <person name="Detter J.C."/>
            <person name="Han C."/>
            <person name="Lapidus A."/>
            <person name="Copeland A."/>
            <person name="Glavina Del Rio T."/>
            <person name="Nolan M."/>
            <person name="Lucas S."/>
            <person name="Tice H."/>
            <person name="Cheng J.F."/>
            <person name="Bruce D."/>
            <person name="Goodwin L."/>
            <person name="Pitluck S."/>
            <person name="Ovchinnikova G."/>
            <person name="Pati A."/>
            <person name="Ivanova N."/>
            <person name="Chen A."/>
            <person name="Palaniappan K."/>
            <person name="Chain P."/>
            <person name="D'haeseleer P."/>
            <person name="Goker M."/>
            <person name="Bristow J."/>
            <person name="Eisen J.A."/>
            <person name="Markowitz V."/>
            <person name="Hugenholtz P."/>
            <person name="Rohde M."/>
            <person name="Klenk H.P."/>
            <person name="Kyrpides N.C."/>
        </authorList>
    </citation>
    <scope>NUCLEOTIDE SEQUENCE [LARGE SCALE GENOMIC DNA]</scope>
    <source>
        <strain evidence="10">ATCC 700683 / DSM 15641 / 12-3</strain>
    </source>
</reference>
<feature type="binding site" evidence="6">
    <location>
        <begin position="244"/>
        <end position="251"/>
    </location>
    <ligand>
        <name>FAD</name>
        <dbReference type="ChEBI" id="CHEBI:57692"/>
    </ligand>
</feature>
<name>C7MNT9_CRYCD</name>
<comment type="subunit">
    <text evidence="2">Heterodimer of an alpha and a beta subunit.</text>
</comment>
<feature type="binding site" evidence="6">
    <location>
        <position position="187"/>
    </location>
    <ligand>
        <name>FAD</name>
        <dbReference type="ChEBI" id="CHEBI:57692"/>
    </ligand>
</feature>
<dbReference type="InterPro" id="IPR029035">
    <property type="entry name" value="DHS-like_NAD/FAD-binding_dom"/>
</dbReference>
<evidence type="ECO:0000259" key="8">
    <source>
        <dbReference type="Pfam" id="PF01012"/>
    </source>
</evidence>
<dbReference type="HOGENOM" id="CLU_034178_0_1_11"/>
<evidence type="ECO:0000256" key="5">
    <source>
        <dbReference type="ARBA" id="ARBA00025649"/>
    </source>
</evidence>
<dbReference type="Gene3D" id="3.40.50.620">
    <property type="entry name" value="HUPs"/>
    <property type="match status" value="1"/>
</dbReference>
<dbReference type="Proteomes" id="UP000000954">
    <property type="component" value="Chromosome"/>
</dbReference>
<accession>C7MNT9</accession>
<evidence type="ECO:0000313" key="10">
    <source>
        <dbReference type="Proteomes" id="UP000000954"/>
    </source>
</evidence>
<evidence type="ECO:0000256" key="6">
    <source>
        <dbReference type="PIRSR" id="PIRSR000089-1"/>
    </source>
</evidence>
<dbReference type="STRING" id="469378.Ccur_08780"/>
<comment type="similarity">
    <text evidence="1">Belongs to the ETF alpha-subunit/FixB family.</text>
</comment>
<proteinExistence type="inferred from homology"/>
<organism evidence="9 10">
    <name type="scientific">Cryptobacterium curtum (strain ATCC 700683 / DSM 15641 / CCUG 43107 / 12-3)</name>
    <dbReference type="NCBI Taxonomy" id="469378"/>
    <lineage>
        <taxon>Bacteria</taxon>
        <taxon>Bacillati</taxon>
        <taxon>Actinomycetota</taxon>
        <taxon>Coriobacteriia</taxon>
        <taxon>Eggerthellales</taxon>
        <taxon>Eggerthellaceae</taxon>
        <taxon>Cryptobacterium</taxon>
    </lineage>
</organism>
<evidence type="ECO:0000256" key="4">
    <source>
        <dbReference type="ARBA" id="ARBA00022630"/>
    </source>
</evidence>
<dbReference type="AlphaFoldDB" id="C7MNT9"/>
<evidence type="ECO:0000256" key="3">
    <source>
        <dbReference type="ARBA" id="ARBA00022448"/>
    </source>
</evidence>
<feature type="binding site" evidence="6">
    <location>
        <begin position="212"/>
        <end position="213"/>
    </location>
    <ligand>
        <name>FAD</name>
        <dbReference type="ChEBI" id="CHEBI:57692"/>
    </ligand>
</feature>
<dbReference type="InterPro" id="IPR014729">
    <property type="entry name" value="Rossmann-like_a/b/a_fold"/>
</dbReference>
<dbReference type="KEGG" id="ccu:Ccur_08780"/>
<dbReference type="GO" id="GO:0009055">
    <property type="term" value="F:electron transfer activity"/>
    <property type="evidence" value="ECO:0007669"/>
    <property type="project" value="InterPro"/>
</dbReference>